<evidence type="ECO:0000259" key="6">
    <source>
        <dbReference type="Pfam" id="PF00107"/>
    </source>
</evidence>
<keyword evidence="9" id="KW-1185">Reference proteome</keyword>
<dbReference type="Pfam" id="PF08240">
    <property type="entry name" value="ADH_N"/>
    <property type="match status" value="1"/>
</dbReference>
<dbReference type="SUPFAM" id="SSF50129">
    <property type="entry name" value="GroES-like"/>
    <property type="match status" value="1"/>
</dbReference>
<feature type="domain" description="Alcohol dehydrogenase-like N-terminal" evidence="7">
    <location>
        <begin position="26"/>
        <end position="139"/>
    </location>
</feature>
<name>A0ABV7N3T3_9STAP</name>
<dbReference type="PANTHER" id="PTHR42813">
    <property type="entry name" value="ZINC-TYPE ALCOHOL DEHYDROGENASE-LIKE"/>
    <property type="match status" value="1"/>
</dbReference>
<comment type="caution">
    <text evidence="8">The sequence shown here is derived from an EMBL/GenBank/DDBJ whole genome shotgun (WGS) entry which is preliminary data.</text>
</comment>
<dbReference type="RefSeq" id="WP_380653458.1">
    <property type="nucleotide sequence ID" value="NZ_JBHRVQ010000001.1"/>
</dbReference>
<dbReference type="Gene3D" id="3.40.50.720">
    <property type="entry name" value="NAD(P)-binding Rossmann-like Domain"/>
    <property type="match status" value="1"/>
</dbReference>
<dbReference type="InterPro" id="IPR011032">
    <property type="entry name" value="GroES-like_sf"/>
</dbReference>
<evidence type="ECO:0000313" key="8">
    <source>
        <dbReference type="EMBL" id="MFC3388259.1"/>
    </source>
</evidence>
<comment type="cofactor">
    <cofactor evidence="1 5">
        <name>Zn(2+)</name>
        <dbReference type="ChEBI" id="CHEBI:29105"/>
    </cofactor>
</comment>
<keyword evidence="4" id="KW-0560">Oxidoreductase</keyword>
<dbReference type="Gene3D" id="3.90.180.10">
    <property type="entry name" value="Medium-chain alcohol dehydrogenases, catalytic domain"/>
    <property type="match status" value="1"/>
</dbReference>
<dbReference type="InterPro" id="IPR002328">
    <property type="entry name" value="ADH_Zn_CS"/>
</dbReference>
<dbReference type="InterPro" id="IPR013154">
    <property type="entry name" value="ADH-like_N"/>
</dbReference>
<proteinExistence type="inferred from homology"/>
<reference evidence="9" key="1">
    <citation type="journal article" date="2019" name="Int. J. Syst. Evol. Microbiol.">
        <title>The Global Catalogue of Microorganisms (GCM) 10K type strain sequencing project: providing services to taxonomists for standard genome sequencing and annotation.</title>
        <authorList>
            <consortium name="The Broad Institute Genomics Platform"/>
            <consortium name="The Broad Institute Genome Sequencing Center for Infectious Disease"/>
            <person name="Wu L."/>
            <person name="Ma J."/>
        </authorList>
    </citation>
    <scope>NUCLEOTIDE SEQUENCE [LARGE SCALE GENOMIC DNA]</scope>
    <source>
        <strain evidence="9">CCM 7756</strain>
    </source>
</reference>
<evidence type="ECO:0000256" key="1">
    <source>
        <dbReference type="ARBA" id="ARBA00001947"/>
    </source>
</evidence>
<feature type="domain" description="Alcohol dehydrogenase-like C-terminal" evidence="6">
    <location>
        <begin position="188"/>
        <end position="256"/>
    </location>
</feature>
<dbReference type="EMBL" id="JBHRVQ010000001">
    <property type="protein sequence ID" value="MFC3388259.1"/>
    <property type="molecule type" value="Genomic_DNA"/>
</dbReference>
<comment type="similarity">
    <text evidence="5">Belongs to the zinc-containing alcohol dehydrogenase family.</text>
</comment>
<dbReference type="InterPro" id="IPR013149">
    <property type="entry name" value="ADH-like_C"/>
</dbReference>
<keyword evidence="3 5" id="KW-0862">Zinc</keyword>
<keyword evidence="2 5" id="KW-0479">Metal-binding</keyword>
<dbReference type="InterPro" id="IPR036291">
    <property type="entry name" value="NAD(P)-bd_dom_sf"/>
</dbReference>
<evidence type="ECO:0000256" key="4">
    <source>
        <dbReference type="ARBA" id="ARBA00023002"/>
    </source>
</evidence>
<accession>A0ABV7N3T3</accession>
<gene>
    <name evidence="8" type="ORF">ACFOEO_06725</name>
</gene>
<sequence>MQAVTVQGSEKIKVKNMKAPELQEGTDMIIRVTSTAICGSDLHLYRKNMPISDDYIIGHEPMGIVEEVGPGVKKIKKGDRVVIPFNISCGECHFCKHEMESQCDNSNPHADTGAYFGFSEAFGNYPGGQAEYLRVPYADFTSFVVPKESELEDESVLFLSDVMPTAYWSVEHSGVKKGDTVIVLGSGPIGLMTQKFAWMKGASRVIAVDHNEVRLEHAKRTNNVETFNYKSYDDIGKHLHESTKGGAEVVIDCVGMDGEITVKDRIKSLGGQVGTIDPIITAADCVQKFGTIQLTGVYGAPANGFPLPQIFSRNVIVKSGQAPVIHFMPKLYDMVEKGEIDPTDIITHNVPLKEAEKMYKIFNGHEDDCIKVVMKP</sequence>
<organism evidence="8 9">
    <name type="scientific">Salinicoccus sesuvii</name>
    <dbReference type="NCBI Taxonomy" id="868281"/>
    <lineage>
        <taxon>Bacteria</taxon>
        <taxon>Bacillati</taxon>
        <taxon>Bacillota</taxon>
        <taxon>Bacilli</taxon>
        <taxon>Bacillales</taxon>
        <taxon>Staphylococcaceae</taxon>
        <taxon>Salinicoccus</taxon>
    </lineage>
</organism>
<dbReference type="SUPFAM" id="SSF51735">
    <property type="entry name" value="NAD(P)-binding Rossmann-fold domains"/>
    <property type="match status" value="1"/>
</dbReference>
<protein>
    <submittedName>
        <fullName evidence="8">Alcohol dehydrogenase catalytic domain-containing protein</fullName>
    </submittedName>
</protein>
<dbReference type="Pfam" id="PF00107">
    <property type="entry name" value="ADH_zinc_N"/>
    <property type="match status" value="1"/>
</dbReference>
<dbReference type="PANTHER" id="PTHR42813:SF2">
    <property type="entry name" value="DEHYDROGENASE, ZINC-CONTAINING, PUTATIVE (AFU_ORTHOLOGUE AFUA_2G02810)-RELATED"/>
    <property type="match status" value="1"/>
</dbReference>
<evidence type="ECO:0000313" key="9">
    <source>
        <dbReference type="Proteomes" id="UP001595637"/>
    </source>
</evidence>
<dbReference type="Proteomes" id="UP001595637">
    <property type="component" value="Unassembled WGS sequence"/>
</dbReference>
<dbReference type="PROSITE" id="PS00059">
    <property type="entry name" value="ADH_ZINC"/>
    <property type="match status" value="1"/>
</dbReference>
<evidence type="ECO:0000256" key="2">
    <source>
        <dbReference type="ARBA" id="ARBA00022723"/>
    </source>
</evidence>
<evidence type="ECO:0000256" key="5">
    <source>
        <dbReference type="RuleBase" id="RU361277"/>
    </source>
</evidence>
<evidence type="ECO:0000256" key="3">
    <source>
        <dbReference type="ARBA" id="ARBA00022833"/>
    </source>
</evidence>
<evidence type="ECO:0000259" key="7">
    <source>
        <dbReference type="Pfam" id="PF08240"/>
    </source>
</evidence>